<evidence type="ECO:0000256" key="1">
    <source>
        <dbReference type="SAM" id="SignalP"/>
    </source>
</evidence>
<keyword evidence="1" id="KW-0732">Signal</keyword>
<evidence type="ECO:0008006" key="3">
    <source>
        <dbReference type="Google" id="ProtNLM"/>
    </source>
</evidence>
<proteinExistence type="predicted"/>
<feature type="signal peptide" evidence="1">
    <location>
        <begin position="1"/>
        <end position="22"/>
    </location>
</feature>
<geneLocation type="mitochondrion" evidence="2"/>
<evidence type="ECO:0000313" key="2">
    <source>
        <dbReference type="EMBL" id="ART30770.1"/>
    </source>
</evidence>
<gene>
    <name evidence="2" type="ORF">AEK19_MT0514</name>
</gene>
<sequence>MRVFAIVIIVILFLLTIEKAHTGGEGPPGNSFLGTNFNRAPSFPRLRRRPWRSPAARPGVVVEILFHSKPAVRTGA</sequence>
<keyword evidence="2" id="KW-0496">Mitochondrion</keyword>
<reference evidence="2" key="1">
    <citation type="submission" date="2017-03" db="EMBL/GenBank/DDBJ databases">
        <title>The mitochondrial genome of the carnivorous plant Utricularia reniformis (Lentibulariaceae): structure, comparative analysis and evolutionary landmarks.</title>
        <authorList>
            <person name="Silva S.R."/>
            <person name="Alvarenga D.O."/>
            <person name="Michael T.P."/>
            <person name="Miranda V.F.O."/>
            <person name="Varani A.M."/>
        </authorList>
    </citation>
    <scope>NUCLEOTIDE SEQUENCE</scope>
</reference>
<feature type="chain" id="PRO_5012530494" description="Secreted protein" evidence="1">
    <location>
        <begin position="23"/>
        <end position="76"/>
    </location>
</feature>
<dbReference type="EMBL" id="KY774314">
    <property type="protein sequence ID" value="ART30770.1"/>
    <property type="molecule type" value="Genomic_DNA"/>
</dbReference>
<accession>A0A1Y0B041</accession>
<organism evidence="2">
    <name type="scientific">Utricularia reniformis</name>
    <dbReference type="NCBI Taxonomy" id="192314"/>
    <lineage>
        <taxon>Eukaryota</taxon>
        <taxon>Viridiplantae</taxon>
        <taxon>Streptophyta</taxon>
        <taxon>Embryophyta</taxon>
        <taxon>Tracheophyta</taxon>
        <taxon>Spermatophyta</taxon>
        <taxon>Magnoliopsida</taxon>
        <taxon>eudicotyledons</taxon>
        <taxon>Gunneridae</taxon>
        <taxon>Pentapetalae</taxon>
        <taxon>asterids</taxon>
        <taxon>lamiids</taxon>
        <taxon>Lamiales</taxon>
        <taxon>Lentibulariaceae</taxon>
        <taxon>Utricularia</taxon>
    </lineage>
</organism>
<dbReference type="AlphaFoldDB" id="A0A1Y0B041"/>
<protein>
    <recommendedName>
        <fullName evidence="3">Secreted protein</fullName>
    </recommendedName>
</protein>
<name>A0A1Y0B041_9LAMI</name>